<sequence length="510" mass="56682">MNRAAKPAIGSGLVTWAAVGLAVLLMLVMNVVPVGNNDVWILMKVGELIVDTGKIPDTVLFAFTTVRDNHFNAHEWLVSVIYHEFDLLLGLHRLMWVTGGFALLQFALCVVLAQRRAAGLGAALMMAMLAMMCANVRYVLRPELFALLFLAWLLLVLDRYRGERRWTTLLWLLPVAILWANCHGSFILAPAITCLFAFGEAMSATFAATGAWPQRLRAGWRAGLPYAAAALAMTAACAINPAGWALLKFPFQLQQSGTMRQLIKEWLPTFSPLFVVERAFWIFIAVLAATLALVVALRRYLNVTDGLLLAVFTVLALDRSRHIVWFGFIALYVCAGLVGHLTLERRRERGLRAAAACLALAATSACALLGNAAHGFFYEVPSNNFSPPLVAELADPKVAGNVLNSYELGGELIYRDWPRLKPSIDSRVDSYGDDYLLFSIQLLQNENLLNLFLEGNHVSYMLLLRRDFELGIRRMPSIRAHWHIRLTDGDIFLLERNEPLRADARPAAAH</sequence>
<proteinExistence type="predicted"/>
<reference evidence="2" key="1">
    <citation type="submission" date="2021-11" db="EMBL/GenBank/DDBJ databases">
        <title>BS-T2-15 a new species belonging to the Comamonadaceae family isolated from the soil of a French oak forest.</title>
        <authorList>
            <person name="Mieszkin S."/>
            <person name="Alain K."/>
        </authorList>
    </citation>
    <scope>NUCLEOTIDE SEQUENCE</scope>
    <source>
        <strain evidence="2">BS-T2-15</strain>
    </source>
</reference>
<feature type="transmembrane region" description="Helical" evidence="1">
    <location>
        <begin position="94"/>
        <end position="113"/>
    </location>
</feature>
<keyword evidence="1" id="KW-0812">Transmembrane</keyword>
<protein>
    <submittedName>
        <fullName evidence="2">Uncharacterized protein</fullName>
    </submittedName>
</protein>
<feature type="transmembrane region" description="Helical" evidence="1">
    <location>
        <begin position="323"/>
        <end position="343"/>
    </location>
</feature>
<feature type="transmembrane region" description="Helical" evidence="1">
    <location>
        <begin position="224"/>
        <end position="247"/>
    </location>
</feature>
<feature type="transmembrane region" description="Helical" evidence="1">
    <location>
        <begin position="144"/>
        <end position="160"/>
    </location>
</feature>
<keyword evidence="1" id="KW-0472">Membrane</keyword>
<name>A0A9X1YNP0_9BURK</name>
<evidence type="ECO:0000313" key="3">
    <source>
        <dbReference type="Proteomes" id="UP001139353"/>
    </source>
</evidence>
<keyword evidence="1" id="KW-1133">Transmembrane helix</keyword>
<dbReference type="Proteomes" id="UP001139353">
    <property type="component" value="Unassembled WGS sequence"/>
</dbReference>
<feature type="transmembrane region" description="Helical" evidence="1">
    <location>
        <begin position="120"/>
        <end position="138"/>
    </location>
</feature>
<comment type="caution">
    <text evidence="2">The sequence shown here is derived from an EMBL/GenBank/DDBJ whole genome shotgun (WGS) entry which is preliminary data.</text>
</comment>
<feature type="transmembrane region" description="Helical" evidence="1">
    <location>
        <begin position="355"/>
        <end position="378"/>
    </location>
</feature>
<feature type="transmembrane region" description="Helical" evidence="1">
    <location>
        <begin position="267"/>
        <end position="293"/>
    </location>
</feature>
<feature type="transmembrane region" description="Helical" evidence="1">
    <location>
        <begin position="12"/>
        <end position="32"/>
    </location>
</feature>
<dbReference type="AlphaFoldDB" id="A0A9X1YNP0"/>
<feature type="transmembrane region" description="Helical" evidence="1">
    <location>
        <begin position="169"/>
        <end position="189"/>
    </location>
</feature>
<dbReference type="EMBL" id="JAJLJH010000016">
    <property type="protein sequence ID" value="MCK9689609.1"/>
    <property type="molecule type" value="Genomic_DNA"/>
</dbReference>
<evidence type="ECO:0000256" key="1">
    <source>
        <dbReference type="SAM" id="Phobius"/>
    </source>
</evidence>
<keyword evidence="3" id="KW-1185">Reference proteome</keyword>
<accession>A0A9X1YNP0</accession>
<evidence type="ECO:0000313" key="2">
    <source>
        <dbReference type="EMBL" id="MCK9689609.1"/>
    </source>
</evidence>
<dbReference type="RefSeq" id="WP_275685659.1">
    <property type="nucleotide sequence ID" value="NZ_JAJLJH010000016.1"/>
</dbReference>
<organism evidence="2 3">
    <name type="scientific">Scleromatobacter humisilvae</name>
    <dbReference type="NCBI Taxonomy" id="2897159"/>
    <lineage>
        <taxon>Bacteria</taxon>
        <taxon>Pseudomonadati</taxon>
        <taxon>Pseudomonadota</taxon>
        <taxon>Betaproteobacteria</taxon>
        <taxon>Burkholderiales</taxon>
        <taxon>Sphaerotilaceae</taxon>
        <taxon>Scleromatobacter</taxon>
    </lineage>
</organism>
<gene>
    <name evidence="2" type="ORF">LPC04_28150</name>
</gene>